<comment type="caution">
    <text evidence="5">The sequence shown here is derived from an EMBL/GenBank/DDBJ whole genome shotgun (WGS) entry which is preliminary data.</text>
</comment>
<dbReference type="InterPro" id="IPR015943">
    <property type="entry name" value="WD40/YVTN_repeat-like_dom_sf"/>
</dbReference>
<feature type="repeat" description="WD" evidence="3">
    <location>
        <begin position="668"/>
        <end position="694"/>
    </location>
</feature>
<dbReference type="SUPFAM" id="SSF50978">
    <property type="entry name" value="WD40 repeat-like"/>
    <property type="match status" value="1"/>
</dbReference>
<feature type="repeat" description="WD" evidence="3">
    <location>
        <begin position="797"/>
        <end position="838"/>
    </location>
</feature>
<sequence length="1002" mass="108344">MECRASDGPGPHRTVCSRGALFTIGGLALDKRMVNNSEGLGGRCVQVPRGERPLDPGSGPLLDFARRLRELRRRAGSPTYRDLAGRAHYSVAALSAAAAGRQLPSLAVTLAYVRACGGDEREWELIWRGTAAECAAAVTPAPDPNEVTASAPYAGLAAFQQSDAGTFFGREKLTATIVEHLRDKRFLVLFGASGSGKSSVLRAGVLPRFTGPPALVLTPGAHPVEECAIQLAARAHLTPGSVCAELLSEPRTLHRVVRQILARSGDPAGELIVVVDQFEEIFTLCHDPEERDAFVGALLHAAHTAGSRCRVALAVRSDFYTHCTRLPALVDAMGDAHLPVGPMTLEELTAAIVQPAARARLTVEGALLAALTADAHGRPGALPLLSHALLETWRRRRGNALTLAGFQAAGGFEGALAQTAEDFHSGLSDSQRTITRQLFLRLIALGEGTEDTKRRVPRHELDDCRDTTLVLEQATRARLLTVDRDHVDITHEALIRCWPRLGRWLSENREHLRLHRALTEATAVWESLDHDPDALYRGVRLAATRDLPAQALTTRERAFLDASEDAERAQARRARHRVSRLRRLVAALVALLICATTAVGFAVRSQLTVTAQRNHLLALEAAETSAALRIRDRSLAVQLALAAHRLEPSEVTRDALLGVAPHTVVRHVHALAVSPDGRTLATACDDGDLKLWDLTDPRKPGLRGAVHGHPDSAFTLAFGHRSGILAGVGRDGEIRLWDVSDTRRPRLLSSTPSRHTDLVFSLAVSPDGRTLATGSYDHTIRLWDVGTPARPRLLSTLAGHTLNVKPVAFSPDGTTLASGSDDRTVRLWDVGDPRDAPTIAVLRGHADFVVGLAFSRDGRTLVSGSDDNTARLWDVTDPRHHRRLGRLDAHTGMIGHVEFTRDGQEVITAGQDGAVRLWNATDRERPVQRALLTGLSGGFAVVQPLAAPGAVVTLSNDHSVEIWQTDVSRVLAHACAEVRTPVSASQWSRHFPGLDHRPPCRT</sequence>
<dbReference type="InterPro" id="IPR027417">
    <property type="entry name" value="P-loop_NTPase"/>
</dbReference>
<proteinExistence type="predicted"/>
<reference evidence="6" key="3">
    <citation type="submission" date="2016-02" db="EMBL/GenBank/DDBJ databases">
        <title>Draft genome of pathogenic Streptomyces sp. in Japan.</title>
        <authorList>
            <person name="Tomihama T."/>
            <person name="Ikenaga M."/>
            <person name="Sakai M."/>
            <person name="Okubo T."/>
            <person name="Ikeda S."/>
        </authorList>
    </citation>
    <scope>NUCLEOTIDE SEQUENCE [LARGE SCALE GENOMIC DNA]</scope>
    <source>
        <strain evidence="6">S58</strain>
    </source>
</reference>
<gene>
    <name evidence="5" type="ORF">SsS58_00163</name>
</gene>
<dbReference type="Gene3D" id="3.40.50.300">
    <property type="entry name" value="P-loop containing nucleotide triphosphate hydrolases"/>
    <property type="match status" value="1"/>
</dbReference>
<dbReference type="Gene3D" id="2.130.10.10">
    <property type="entry name" value="YVTN repeat-like/Quinoprotein amine dehydrogenase"/>
    <property type="match status" value="3"/>
</dbReference>
<evidence type="ECO:0000256" key="2">
    <source>
        <dbReference type="ARBA" id="ARBA00022737"/>
    </source>
</evidence>
<dbReference type="InterPro" id="IPR001387">
    <property type="entry name" value="Cro/C1-type_HTH"/>
</dbReference>
<dbReference type="SMART" id="SM00530">
    <property type="entry name" value="HTH_XRE"/>
    <property type="match status" value="1"/>
</dbReference>
<dbReference type="SUPFAM" id="SSF52540">
    <property type="entry name" value="P-loop containing nucleoside triphosphate hydrolases"/>
    <property type="match status" value="1"/>
</dbReference>
<feature type="domain" description="HTH cro/C1-type" evidence="4">
    <location>
        <begin position="67"/>
        <end position="123"/>
    </location>
</feature>
<dbReference type="PROSITE" id="PS50294">
    <property type="entry name" value="WD_REPEATS_REGION"/>
    <property type="match status" value="5"/>
</dbReference>
<protein>
    <submittedName>
        <fullName evidence="5">WD domain, G-beta repeat</fullName>
    </submittedName>
</protein>
<dbReference type="InterPro" id="IPR020472">
    <property type="entry name" value="WD40_PAC1"/>
</dbReference>
<evidence type="ECO:0000256" key="1">
    <source>
        <dbReference type="ARBA" id="ARBA00022574"/>
    </source>
</evidence>
<feature type="repeat" description="WD" evidence="3">
    <location>
        <begin position="706"/>
        <end position="747"/>
    </location>
</feature>
<accession>A0A117EBS7</accession>
<feature type="repeat" description="WD" evidence="3">
    <location>
        <begin position="752"/>
        <end position="785"/>
    </location>
</feature>
<dbReference type="CDD" id="cd00200">
    <property type="entry name" value="WD40"/>
    <property type="match status" value="1"/>
</dbReference>
<dbReference type="SMART" id="SM00320">
    <property type="entry name" value="WD40"/>
    <property type="match status" value="6"/>
</dbReference>
<evidence type="ECO:0000313" key="6">
    <source>
        <dbReference type="Proteomes" id="UP000067448"/>
    </source>
</evidence>
<feature type="repeat" description="WD" evidence="3">
    <location>
        <begin position="887"/>
        <end position="928"/>
    </location>
</feature>
<dbReference type="EMBL" id="BCMM01000001">
    <property type="protein sequence ID" value="GAQ59825.1"/>
    <property type="molecule type" value="Genomic_DNA"/>
</dbReference>
<dbReference type="Pfam" id="PF20703">
    <property type="entry name" value="nSTAND1"/>
    <property type="match status" value="1"/>
</dbReference>
<feature type="repeat" description="WD" evidence="3">
    <location>
        <begin position="842"/>
        <end position="883"/>
    </location>
</feature>
<evidence type="ECO:0000256" key="3">
    <source>
        <dbReference type="PROSITE-ProRule" id="PRU00221"/>
    </source>
</evidence>
<evidence type="ECO:0000313" key="5">
    <source>
        <dbReference type="EMBL" id="GAQ59825.1"/>
    </source>
</evidence>
<dbReference type="PRINTS" id="PR00320">
    <property type="entry name" value="GPROTEINBRPT"/>
</dbReference>
<keyword evidence="1 3" id="KW-0853">WD repeat</keyword>
<dbReference type="PROSITE" id="PS50082">
    <property type="entry name" value="WD_REPEATS_2"/>
    <property type="match status" value="6"/>
</dbReference>
<evidence type="ECO:0000259" key="4">
    <source>
        <dbReference type="SMART" id="SM00530"/>
    </source>
</evidence>
<reference evidence="6" key="1">
    <citation type="submission" date="2015-11" db="EMBL/GenBank/DDBJ databases">
        <authorList>
            <consortium name="Cross-ministerial Strategic Innovation Promotion Program (SIP) consortium"/>
            <person name="Tomihama T."/>
            <person name="Ikenaga M."/>
            <person name="Sakai M."/>
            <person name="Okubo T."/>
            <person name="Ikeda S."/>
        </authorList>
    </citation>
    <scope>NUCLEOTIDE SEQUENCE [LARGE SCALE GENOMIC DNA]</scope>
    <source>
        <strain evidence="6">S58</strain>
    </source>
</reference>
<dbReference type="InterPro" id="IPR049052">
    <property type="entry name" value="nSTAND1"/>
</dbReference>
<dbReference type="Pfam" id="PF00400">
    <property type="entry name" value="WD40"/>
    <property type="match status" value="6"/>
</dbReference>
<dbReference type="PANTHER" id="PTHR19848:SF8">
    <property type="entry name" value="F-BOX AND WD REPEAT DOMAIN CONTAINING 7"/>
    <property type="match status" value="1"/>
</dbReference>
<organism evidence="5 6">
    <name type="scientific">Streptomyces scabiei</name>
    <dbReference type="NCBI Taxonomy" id="1930"/>
    <lineage>
        <taxon>Bacteria</taxon>
        <taxon>Bacillati</taxon>
        <taxon>Actinomycetota</taxon>
        <taxon>Actinomycetes</taxon>
        <taxon>Kitasatosporales</taxon>
        <taxon>Streptomycetaceae</taxon>
        <taxon>Streptomyces</taxon>
    </lineage>
</organism>
<dbReference type="AlphaFoldDB" id="A0A117EBS7"/>
<keyword evidence="2" id="KW-0677">Repeat</keyword>
<reference evidence="5 6" key="2">
    <citation type="journal article" date="2016" name="Genome Announc.">
        <title>Draft Genome Sequences of Streptomyces scabiei S58, Streptomyces turgidiscabies T45, and Streptomyces acidiscabies a10, the Pathogens of Potato Common Scab, Isolated in Japan.</title>
        <authorList>
            <person name="Tomihama T."/>
            <person name="Nishi Y."/>
            <person name="Sakai M."/>
            <person name="Ikenaga M."/>
            <person name="Okubo T."/>
            <person name="Ikeda S."/>
        </authorList>
    </citation>
    <scope>NUCLEOTIDE SEQUENCE [LARGE SCALE GENOMIC DNA]</scope>
    <source>
        <strain evidence="5 6">S58</strain>
    </source>
</reference>
<dbReference type="Proteomes" id="UP000067448">
    <property type="component" value="Unassembled WGS sequence"/>
</dbReference>
<name>A0A117EBS7_STRSC</name>
<dbReference type="InterPro" id="IPR001680">
    <property type="entry name" value="WD40_rpt"/>
</dbReference>
<dbReference type="InterPro" id="IPR036322">
    <property type="entry name" value="WD40_repeat_dom_sf"/>
</dbReference>
<dbReference type="PANTHER" id="PTHR19848">
    <property type="entry name" value="WD40 REPEAT PROTEIN"/>
    <property type="match status" value="1"/>
</dbReference>
<dbReference type="PROSITE" id="PS00678">
    <property type="entry name" value="WD_REPEATS_1"/>
    <property type="match status" value="5"/>
</dbReference>
<dbReference type="InterPro" id="IPR019775">
    <property type="entry name" value="WD40_repeat_CS"/>
</dbReference>